<keyword evidence="2" id="KW-1185">Reference proteome</keyword>
<protein>
    <submittedName>
        <fullName evidence="1">Uncharacterized protein</fullName>
    </submittedName>
</protein>
<accession>A0ABV7MMY0</accession>
<organism evidence="1 2">
    <name type="scientific">Mesorhizobium cantuariense</name>
    <dbReference type="NCBI Taxonomy" id="1300275"/>
    <lineage>
        <taxon>Bacteria</taxon>
        <taxon>Pseudomonadati</taxon>
        <taxon>Pseudomonadota</taxon>
        <taxon>Alphaproteobacteria</taxon>
        <taxon>Hyphomicrobiales</taxon>
        <taxon>Phyllobacteriaceae</taxon>
        <taxon>Mesorhizobium</taxon>
    </lineage>
</organism>
<comment type="caution">
    <text evidence="1">The sequence shown here is derived from an EMBL/GenBank/DDBJ whole genome shotgun (WGS) entry which is preliminary data.</text>
</comment>
<evidence type="ECO:0000313" key="2">
    <source>
        <dbReference type="Proteomes" id="UP001595648"/>
    </source>
</evidence>
<dbReference type="RefSeq" id="WP_378979169.1">
    <property type="nucleotide sequence ID" value="NZ_JBHRVD010000001.1"/>
</dbReference>
<dbReference type="EMBL" id="JBHRVD010000001">
    <property type="protein sequence ID" value="MFC3322614.1"/>
    <property type="molecule type" value="Genomic_DNA"/>
</dbReference>
<evidence type="ECO:0000313" key="1">
    <source>
        <dbReference type="EMBL" id="MFC3322614.1"/>
    </source>
</evidence>
<reference evidence="2" key="1">
    <citation type="journal article" date="2019" name="Int. J. Syst. Evol. Microbiol.">
        <title>The Global Catalogue of Microorganisms (GCM) 10K type strain sequencing project: providing services to taxonomists for standard genome sequencing and annotation.</title>
        <authorList>
            <consortium name="The Broad Institute Genomics Platform"/>
            <consortium name="The Broad Institute Genome Sequencing Center for Infectious Disease"/>
            <person name="Wu L."/>
            <person name="Ma J."/>
        </authorList>
    </citation>
    <scope>NUCLEOTIDE SEQUENCE [LARGE SCALE GENOMIC DNA]</scope>
    <source>
        <strain evidence="2">ICMP 19515</strain>
    </source>
</reference>
<dbReference type="Proteomes" id="UP001595648">
    <property type="component" value="Unassembled WGS sequence"/>
</dbReference>
<sequence length="72" mass="8369">MKHLRGEEEGRPGHQRRGFSALKHIPLQLCVNCRATESCALKRCRLFSRNVWLGNLEQNPTLFKGMKTNKYL</sequence>
<name>A0ABV7MMY0_9HYPH</name>
<proteinExistence type="predicted"/>
<gene>
    <name evidence="1" type="ORF">ACFOJ9_12585</name>
</gene>